<dbReference type="Proteomes" id="UP000812844">
    <property type="component" value="Unassembled WGS sequence"/>
</dbReference>
<dbReference type="CDD" id="cd03408">
    <property type="entry name" value="SPFH_like_u1"/>
    <property type="match status" value="1"/>
</dbReference>
<dbReference type="RefSeq" id="WP_219083085.1">
    <property type="nucleotide sequence ID" value="NZ_JAHBBD010000031.1"/>
</dbReference>
<dbReference type="InterPro" id="IPR033880">
    <property type="entry name" value="SPFH_YdjI"/>
</dbReference>
<comment type="caution">
    <text evidence="4">The sequence shown here is derived from an EMBL/GenBank/DDBJ whole genome shotgun (WGS) entry which is preliminary data.</text>
</comment>
<evidence type="ECO:0000313" key="4">
    <source>
        <dbReference type="EMBL" id="MBW3083669.1"/>
    </source>
</evidence>
<name>A0ABS6WC85_9BIFI</name>
<sequence length="464" mass="49956">MSVVDVIQFEGSSTDLVWKSPIEDFNTATQLIVDETHEAIVMIEGRTEVLGPGRHTLETQNYFGLNAIQRLATGGKTAFPCKVYFVSKVHALDMKWGTPELLPVLDPELDIMLHLQLRGSANFVIDNSKKFMEKFTGFYNYDALRRNERDFGATRGDVRNLAAARRNDSGFDMTQVIGQLRGVIFTEVTDMVAKVFTRAKVGLFSVNAHLKDISELLTYPLGKVFEDYGIKLVRFNIETITSNNEDTAEFQAAKSAARAKVILAGSEAEARRLQGYTWSDEQKAAILKELAGNDGAAGSFMGGVLGIGASGPMSEPIGGIIDGFFGDGGQRRDIFSNGSGDGGSTASGSVPSDGSSDGGSLRRMDNDVSDLGRRIGFGLQEAPADEDSVAPTTPLQQSAQPATPSPSAAEQTTAMLCPQCGKTVDPTWKACPFCTKPLVAPTCPNCRHDVDPAWLACPFCATKL</sequence>
<dbReference type="Pfam" id="PF12773">
    <property type="entry name" value="DZR"/>
    <property type="match status" value="1"/>
</dbReference>
<feature type="region of interest" description="Disordered" evidence="1">
    <location>
        <begin position="331"/>
        <end position="366"/>
    </location>
</feature>
<dbReference type="EMBL" id="JAHBBD010000031">
    <property type="protein sequence ID" value="MBW3083669.1"/>
    <property type="molecule type" value="Genomic_DNA"/>
</dbReference>
<proteinExistence type="predicted"/>
<evidence type="ECO:0000259" key="2">
    <source>
        <dbReference type="Pfam" id="PF12773"/>
    </source>
</evidence>
<feature type="compositionally biased region" description="Low complexity" evidence="1">
    <location>
        <begin position="390"/>
        <end position="410"/>
    </location>
</feature>
<feature type="domain" description="DZANK-type" evidence="2">
    <location>
        <begin position="417"/>
        <end position="460"/>
    </location>
</feature>
<feature type="compositionally biased region" description="Low complexity" evidence="1">
    <location>
        <begin position="346"/>
        <end position="359"/>
    </location>
</feature>
<evidence type="ECO:0000256" key="1">
    <source>
        <dbReference type="SAM" id="MobiDB-lite"/>
    </source>
</evidence>
<protein>
    <submittedName>
        <fullName evidence="4">SPFH domain-containing protein</fullName>
    </submittedName>
</protein>
<reference evidence="4 5" key="1">
    <citation type="submission" date="2021-05" db="EMBL/GenBank/DDBJ databases">
        <title>Phylogenetic classification of ten novel species belonging to the genus Bifidobacterium comprising B. colchicus sp. nov., B. abeli sp. nov., B. bicoloris sp. nov., B. guerezis sp. nov., B. rosaliae sp. nov., B. santillanensis sp. nov., B. argentati sp. nov., B. amazzoni sp. nov., B. pluviali sp. nov., and B. pinnaculum sp. nov.</title>
        <authorList>
            <person name="Lugli G.A."/>
            <person name="Ruiz Garcia L."/>
            <person name="Margolles A."/>
            <person name="Ventura M."/>
        </authorList>
    </citation>
    <scope>NUCLEOTIDE SEQUENCE [LARGE SCALE GENOMIC DNA]</scope>
    <source>
        <strain evidence="4 5">6T3</strain>
    </source>
</reference>
<evidence type="ECO:0000313" key="5">
    <source>
        <dbReference type="Proteomes" id="UP000812844"/>
    </source>
</evidence>
<feature type="domain" description="SPFH" evidence="3">
    <location>
        <begin position="27"/>
        <end position="137"/>
    </location>
</feature>
<dbReference type="Pfam" id="PF13421">
    <property type="entry name" value="Band_7_1"/>
    <property type="match status" value="1"/>
</dbReference>
<feature type="region of interest" description="Disordered" evidence="1">
    <location>
        <begin position="382"/>
        <end position="410"/>
    </location>
</feature>
<organism evidence="4 5">
    <name type="scientific">Bifidobacterium phasiani</name>
    <dbReference type="NCBI Taxonomy" id="2834431"/>
    <lineage>
        <taxon>Bacteria</taxon>
        <taxon>Bacillati</taxon>
        <taxon>Actinomycetota</taxon>
        <taxon>Actinomycetes</taxon>
        <taxon>Bifidobacteriales</taxon>
        <taxon>Bifidobacteriaceae</taxon>
        <taxon>Bifidobacterium</taxon>
    </lineage>
</organism>
<evidence type="ECO:0000259" key="3">
    <source>
        <dbReference type="Pfam" id="PF13421"/>
    </source>
</evidence>
<dbReference type="InterPro" id="IPR025874">
    <property type="entry name" value="DZR"/>
</dbReference>
<keyword evidence="5" id="KW-1185">Reference proteome</keyword>
<accession>A0ABS6WC85</accession>
<gene>
    <name evidence="4" type="ORF">KIH73_09965</name>
</gene>